<keyword evidence="5" id="KW-1185">Reference proteome</keyword>
<dbReference type="Gene3D" id="2.40.420.20">
    <property type="match status" value="1"/>
</dbReference>
<comment type="similarity">
    <text evidence="1">Belongs to the membrane fusion protein (MFP) (TC 8.A.1) family.</text>
</comment>
<dbReference type="NCBIfam" id="TIGR01730">
    <property type="entry name" value="RND_mfp"/>
    <property type="match status" value="1"/>
</dbReference>
<keyword evidence="2" id="KW-0472">Membrane</keyword>
<dbReference type="Gene3D" id="2.40.50.100">
    <property type="match status" value="2"/>
</dbReference>
<evidence type="ECO:0000256" key="1">
    <source>
        <dbReference type="ARBA" id="ARBA00009477"/>
    </source>
</evidence>
<dbReference type="Gene3D" id="2.40.30.170">
    <property type="match status" value="1"/>
</dbReference>
<dbReference type="KEGG" id="plon:Pla110_43310"/>
<name>A0A518CTK9_9PLAN</name>
<dbReference type="SUPFAM" id="SSF111369">
    <property type="entry name" value="HlyD-like secretion proteins"/>
    <property type="match status" value="1"/>
</dbReference>
<evidence type="ECO:0000259" key="3">
    <source>
        <dbReference type="Pfam" id="PF25973"/>
    </source>
</evidence>
<dbReference type="InterPro" id="IPR058647">
    <property type="entry name" value="BSH_CzcB-like"/>
</dbReference>
<dbReference type="RefSeq" id="WP_144998890.1">
    <property type="nucleotide sequence ID" value="NZ_CP036281.1"/>
</dbReference>
<feature type="domain" description="CzcB-like barrel-sandwich hybrid" evidence="3">
    <location>
        <begin position="61"/>
        <end position="226"/>
    </location>
</feature>
<reference evidence="4 5" key="1">
    <citation type="submission" date="2019-02" db="EMBL/GenBank/DDBJ databases">
        <title>Deep-cultivation of Planctomycetes and their phenomic and genomic characterization uncovers novel biology.</title>
        <authorList>
            <person name="Wiegand S."/>
            <person name="Jogler M."/>
            <person name="Boedeker C."/>
            <person name="Pinto D."/>
            <person name="Vollmers J."/>
            <person name="Rivas-Marin E."/>
            <person name="Kohn T."/>
            <person name="Peeters S.H."/>
            <person name="Heuer A."/>
            <person name="Rast P."/>
            <person name="Oberbeckmann S."/>
            <person name="Bunk B."/>
            <person name="Jeske O."/>
            <person name="Meyerdierks A."/>
            <person name="Storesund J.E."/>
            <person name="Kallscheuer N."/>
            <person name="Luecker S."/>
            <person name="Lage O.M."/>
            <person name="Pohl T."/>
            <person name="Merkel B.J."/>
            <person name="Hornburger P."/>
            <person name="Mueller R.-W."/>
            <person name="Bruemmer F."/>
            <person name="Labrenz M."/>
            <person name="Spormann A.M."/>
            <person name="Op den Camp H."/>
            <person name="Overmann J."/>
            <person name="Amann R."/>
            <person name="Jetten M.S.M."/>
            <person name="Mascher T."/>
            <person name="Medema M.H."/>
            <person name="Devos D.P."/>
            <person name="Kaster A.-K."/>
            <person name="Ovreas L."/>
            <person name="Rohde M."/>
            <person name="Galperin M.Y."/>
            <person name="Jogler C."/>
        </authorList>
    </citation>
    <scope>NUCLEOTIDE SEQUENCE [LARGE SCALE GENOMIC DNA]</scope>
    <source>
        <strain evidence="4 5">Pla110</strain>
    </source>
</reference>
<dbReference type="GO" id="GO:1990281">
    <property type="term" value="C:efflux pump complex"/>
    <property type="evidence" value="ECO:0007669"/>
    <property type="project" value="TreeGrafter"/>
</dbReference>
<dbReference type="Proteomes" id="UP000317178">
    <property type="component" value="Chromosome"/>
</dbReference>
<proteinExistence type="inferred from homology"/>
<dbReference type="PANTHER" id="PTHR30469:SF15">
    <property type="entry name" value="HLYD FAMILY OF SECRETION PROTEINS"/>
    <property type="match status" value="1"/>
</dbReference>
<keyword evidence="2" id="KW-1133">Transmembrane helix</keyword>
<dbReference type="AlphaFoldDB" id="A0A518CTK9"/>
<feature type="transmembrane region" description="Helical" evidence="2">
    <location>
        <begin position="9"/>
        <end position="27"/>
    </location>
</feature>
<organism evidence="4 5">
    <name type="scientific">Polystyrenella longa</name>
    <dbReference type="NCBI Taxonomy" id="2528007"/>
    <lineage>
        <taxon>Bacteria</taxon>
        <taxon>Pseudomonadati</taxon>
        <taxon>Planctomycetota</taxon>
        <taxon>Planctomycetia</taxon>
        <taxon>Planctomycetales</taxon>
        <taxon>Planctomycetaceae</taxon>
        <taxon>Polystyrenella</taxon>
    </lineage>
</organism>
<dbReference type="EMBL" id="CP036281">
    <property type="protein sequence ID" value="QDU82571.1"/>
    <property type="molecule type" value="Genomic_DNA"/>
</dbReference>
<dbReference type="InterPro" id="IPR006143">
    <property type="entry name" value="RND_pump_MFP"/>
</dbReference>
<sequence>MKNIRKLRLVLKLILVIGGIGGVIYFIKYSSLPVTAHTVRRDTIVIEVMGTGTLEARVEMTISPKISGRLVEIIADQGSRVTSGELLVKLDDEELQQQVAIAQANVDAASAAIVRLKTDKGRSQAVYEQARKSHDRTLRLSEQNATSRDDVDKSIEALAVAEAGVSRAEAEIAEGQKGLVSAEKTLEYHRARLHDTKISAPFDGLVVKRNREPGDVVVPGSSILTLISTDQLWINAWVDETEMAKITPDQSARVIFRSEPDKAYPGKVVRLGREADRETREFIVDVSVLELPANWAIGQRAEAYIEIIQKKDVRVLPAGLIVNRDDISGVFIHMNGVAEWRPLKLGVRSHNEVEVLEGLAIGDVVLDPESSRQVLTDGRKVSI</sequence>
<accession>A0A518CTK9</accession>
<dbReference type="PANTHER" id="PTHR30469">
    <property type="entry name" value="MULTIDRUG RESISTANCE PROTEIN MDTA"/>
    <property type="match status" value="1"/>
</dbReference>
<dbReference type="GO" id="GO:0015562">
    <property type="term" value="F:efflux transmembrane transporter activity"/>
    <property type="evidence" value="ECO:0007669"/>
    <property type="project" value="TreeGrafter"/>
</dbReference>
<gene>
    <name evidence="4" type="primary">macA_2</name>
    <name evidence="4" type="ORF">Pla110_43310</name>
</gene>
<dbReference type="OrthoDB" id="245220at2"/>
<evidence type="ECO:0000313" key="5">
    <source>
        <dbReference type="Proteomes" id="UP000317178"/>
    </source>
</evidence>
<evidence type="ECO:0000256" key="2">
    <source>
        <dbReference type="SAM" id="Phobius"/>
    </source>
</evidence>
<protein>
    <submittedName>
        <fullName evidence="4">Macrolide export protein MacA</fullName>
    </submittedName>
</protein>
<evidence type="ECO:0000313" key="4">
    <source>
        <dbReference type="EMBL" id="QDU82571.1"/>
    </source>
</evidence>
<keyword evidence="2" id="KW-0812">Transmembrane</keyword>
<dbReference type="Pfam" id="PF25973">
    <property type="entry name" value="BSH_CzcB"/>
    <property type="match status" value="1"/>
</dbReference>